<evidence type="ECO:0000256" key="3">
    <source>
        <dbReference type="ARBA" id="ARBA00022842"/>
    </source>
</evidence>
<dbReference type="InterPro" id="IPR013341">
    <property type="entry name" value="Mandelate_racemase_N_dom"/>
</dbReference>
<dbReference type="Gene3D" id="3.30.390.10">
    <property type="entry name" value="Enolase-like, N-terminal domain"/>
    <property type="match status" value="1"/>
</dbReference>
<dbReference type="PROSITE" id="PS00908">
    <property type="entry name" value="MR_MLE_1"/>
    <property type="match status" value="1"/>
</dbReference>
<dbReference type="InterPro" id="IPR029065">
    <property type="entry name" value="Enolase_C-like"/>
</dbReference>
<keyword evidence="3" id="KW-0460">Magnesium</keyword>
<dbReference type="Gene3D" id="3.20.20.120">
    <property type="entry name" value="Enolase-like C-terminal domain"/>
    <property type="match status" value="1"/>
</dbReference>
<keyword evidence="6" id="KW-1185">Reference proteome</keyword>
<comment type="cofactor">
    <cofactor evidence="1">
        <name>Mg(2+)</name>
        <dbReference type="ChEBI" id="CHEBI:18420"/>
    </cofactor>
</comment>
<dbReference type="SMART" id="SM00922">
    <property type="entry name" value="MR_MLE"/>
    <property type="match status" value="1"/>
</dbReference>
<gene>
    <name evidence="5" type="ORF">ACFPP9_23550</name>
</gene>
<feature type="domain" description="Mandelate racemase/muconate lactonizing enzyme C-terminal" evidence="4">
    <location>
        <begin position="153"/>
        <end position="252"/>
    </location>
</feature>
<dbReference type="InterPro" id="IPR046945">
    <property type="entry name" value="RHMD-like"/>
</dbReference>
<dbReference type="SFLD" id="SFLDS00001">
    <property type="entry name" value="Enolase"/>
    <property type="match status" value="1"/>
</dbReference>
<dbReference type="Pfam" id="PF02746">
    <property type="entry name" value="MR_MLE_N"/>
    <property type="match status" value="1"/>
</dbReference>
<keyword evidence="2" id="KW-0479">Metal-binding</keyword>
<organism evidence="5 6">
    <name type="scientific">Kaistia terrae</name>
    <dbReference type="NCBI Taxonomy" id="537017"/>
    <lineage>
        <taxon>Bacteria</taxon>
        <taxon>Pseudomonadati</taxon>
        <taxon>Pseudomonadota</taxon>
        <taxon>Alphaproteobacteria</taxon>
        <taxon>Hyphomicrobiales</taxon>
        <taxon>Kaistiaceae</taxon>
        <taxon>Kaistia</taxon>
    </lineage>
</organism>
<accession>A0ABW0Q2G0</accession>
<dbReference type="SFLD" id="SFLDG00179">
    <property type="entry name" value="mandelate_racemase"/>
    <property type="match status" value="1"/>
</dbReference>
<evidence type="ECO:0000313" key="5">
    <source>
        <dbReference type="EMBL" id="MFC5518771.1"/>
    </source>
</evidence>
<proteinExistence type="predicted"/>
<reference evidence="6" key="1">
    <citation type="journal article" date="2019" name="Int. J. Syst. Evol. Microbiol.">
        <title>The Global Catalogue of Microorganisms (GCM) 10K type strain sequencing project: providing services to taxonomists for standard genome sequencing and annotation.</title>
        <authorList>
            <consortium name="The Broad Institute Genomics Platform"/>
            <consortium name="The Broad Institute Genome Sequencing Center for Infectious Disease"/>
            <person name="Wu L."/>
            <person name="Ma J."/>
        </authorList>
    </citation>
    <scope>NUCLEOTIDE SEQUENCE [LARGE SCALE GENOMIC DNA]</scope>
    <source>
        <strain evidence="6">KACC 12633</strain>
    </source>
</reference>
<dbReference type="EMBL" id="JBHSML010000014">
    <property type="protein sequence ID" value="MFC5518771.1"/>
    <property type="molecule type" value="Genomic_DNA"/>
</dbReference>
<dbReference type="Proteomes" id="UP001596150">
    <property type="component" value="Unassembled WGS sequence"/>
</dbReference>
<dbReference type="SUPFAM" id="SSF54826">
    <property type="entry name" value="Enolase N-terminal domain-like"/>
    <property type="match status" value="1"/>
</dbReference>
<comment type="caution">
    <text evidence="5">The sequence shown here is derived from an EMBL/GenBank/DDBJ whole genome shotgun (WGS) entry which is preliminary data.</text>
</comment>
<evidence type="ECO:0000256" key="2">
    <source>
        <dbReference type="ARBA" id="ARBA00022723"/>
    </source>
</evidence>
<evidence type="ECO:0000256" key="1">
    <source>
        <dbReference type="ARBA" id="ARBA00001946"/>
    </source>
</evidence>
<dbReference type="Pfam" id="PF13378">
    <property type="entry name" value="MR_MLE_C"/>
    <property type="match status" value="1"/>
</dbReference>
<protein>
    <submittedName>
        <fullName evidence="5">Enolase C-terminal domain-like protein</fullName>
    </submittedName>
</protein>
<evidence type="ECO:0000259" key="4">
    <source>
        <dbReference type="SMART" id="SM00922"/>
    </source>
</evidence>
<dbReference type="PANTHER" id="PTHR13794">
    <property type="entry name" value="ENOLASE SUPERFAMILY, MANDELATE RACEMASE"/>
    <property type="match status" value="1"/>
</dbReference>
<dbReference type="SUPFAM" id="SSF51604">
    <property type="entry name" value="Enolase C-terminal domain-like"/>
    <property type="match status" value="1"/>
</dbReference>
<dbReference type="InterPro" id="IPR018110">
    <property type="entry name" value="Mandel_Rmase/mucon_lact_enz_CS"/>
</dbReference>
<evidence type="ECO:0000313" key="6">
    <source>
        <dbReference type="Proteomes" id="UP001596150"/>
    </source>
</evidence>
<dbReference type="InterPro" id="IPR013342">
    <property type="entry name" value="Mandelate_racemase_C"/>
</dbReference>
<dbReference type="PANTHER" id="PTHR13794:SF58">
    <property type="entry name" value="MITOCHONDRIAL ENOLASE SUPERFAMILY MEMBER 1"/>
    <property type="match status" value="1"/>
</dbReference>
<dbReference type="InterPro" id="IPR029017">
    <property type="entry name" value="Enolase-like_N"/>
</dbReference>
<name>A0ABW0Q2G0_9HYPH</name>
<dbReference type="RefSeq" id="WP_266344467.1">
    <property type="nucleotide sequence ID" value="NZ_JAPKNH010000005.1"/>
</dbReference>
<sequence length="388" mass="42725">MSTPVKITAVHVYPLAIAGDASNDFPVACPMSIYPEYRPSRPLWRDNFGAMLVRIETDAGVEGIGYTSMGSLVCAVTIKLHLARLLIGQDPTRVERLNDILVRSTYHQGRDGFLMHAISALDLALWDIKGKLAESSVCNLLGGPVQESLPCYMTGYDADKVIRGGFTGLKIPLKYGPASGRDGLRTNVDDVAALREKLGPDRDIMLDCWMGLDVPYTLELARALEPYRVRWIEEPLLAGDIEGYRQLRSKWTSDTLIACGEHETLVRGAEPFMRDRLIDVWQADVTWAGGITEMQKIAGLAIAAGIKIIPHYGYTPWAAHFILACQASPAIEWYDLTGDLVGDEPLFTSDMVLKNGRLSPGTAPGFGIEVNWDMVEANLDRRLAFAEA</sequence>
<dbReference type="InterPro" id="IPR036849">
    <property type="entry name" value="Enolase-like_C_sf"/>
</dbReference>